<keyword evidence="4" id="KW-0732">Signal</keyword>
<dbReference type="NCBIfam" id="TIGR02887">
    <property type="entry name" value="spore_ger_x_C"/>
    <property type="match status" value="1"/>
</dbReference>
<reference evidence="10" key="1">
    <citation type="submission" date="2023-04" db="EMBL/GenBank/DDBJ databases">
        <title>Comparative genomic analysis of Cohnella hashimotonis sp. nov., isolated from the International Space Station.</title>
        <authorList>
            <person name="Venkateswaran K."/>
            <person name="Simpson A."/>
        </authorList>
    </citation>
    <scope>NUCLEOTIDE SEQUENCE</scope>
    <source>
        <strain evidence="10">F6_2S_P_1</strain>
    </source>
</reference>
<protein>
    <submittedName>
        <fullName evidence="10">Ger(X)C family spore germination protein</fullName>
    </submittedName>
</protein>
<evidence type="ECO:0000256" key="4">
    <source>
        <dbReference type="ARBA" id="ARBA00022729"/>
    </source>
</evidence>
<keyword evidence="5" id="KW-0472">Membrane</keyword>
<comment type="subcellular location">
    <subcellularLocation>
        <location evidence="1">Membrane</location>
        <topology evidence="1">Lipid-anchor</topology>
    </subcellularLocation>
</comment>
<comment type="caution">
    <text evidence="10">The sequence shown here is derived from an EMBL/GenBank/DDBJ whole genome shotgun (WGS) entry which is preliminary data.</text>
</comment>
<dbReference type="Proteomes" id="UP001161691">
    <property type="component" value="Unassembled WGS sequence"/>
</dbReference>
<dbReference type="Gene3D" id="3.30.300.210">
    <property type="entry name" value="Nutrient germinant receptor protein C, domain 3"/>
    <property type="match status" value="1"/>
</dbReference>
<evidence type="ECO:0000259" key="8">
    <source>
        <dbReference type="Pfam" id="PF05504"/>
    </source>
</evidence>
<evidence type="ECO:0000256" key="6">
    <source>
        <dbReference type="ARBA" id="ARBA00023139"/>
    </source>
</evidence>
<dbReference type="InterPro" id="IPR057336">
    <property type="entry name" value="GerAC_N"/>
</dbReference>
<comment type="similarity">
    <text evidence="2">Belongs to the GerABKC lipoprotein family.</text>
</comment>
<keyword evidence="11" id="KW-1185">Reference proteome</keyword>
<evidence type="ECO:0000256" key="1">
    <source>
        <dbReference type="ARBA" id="ARBA00004635"/>
    </source>
</evidence>
<gene>
    <name evidence="10" type="ORF">KB449_09410</name>
</gene>
<keyword evidence="6" id="KW-0564">Palmitate</keyword>
<feature type="domain" description="Spore germination GerAC-like C-terminal" evidence="8">
    <location>
        <begin position="212"/>
        <end position="381"/>
    </location>
</feature>
<evidence type="ECO:0000313" key="10">
    <source>
        <dbReference type="EMBL" id="MDI4645177.1"/>
    </source>
</evidence>
<dbReference type="Pfam" id="PF25198">
    <property type="entry name" value="Spore_GerAC_N"/>
    <property type="match status" value="1"/>
</dbReference>
<evidence type="ECO:0000256" key="5">
    <source>
        <dbReference type="ARBA" id="ARBA00023136"/>
    </source>
</evidence>
<dbReference type="Pfam" id="PF05504">
    <property type="entry name" value="Spore_GerAC"/>
    <property type="match status" value="1"/>
</dbReference>
<keyword evidence="7" id="KW-0449">Lipoprotein</keyword>
<dbReference type="InterPro" id="IPR038501">
    <property type="entry name" value="Spore_GerAC_C_sf"/>
</dbReference>
<dbReference type="EMBL" id="JAGRPV010000001">
    <property type="protein sequence ID" value="MDI4645177.1"/>
    <property type="molecule type" value="Genomic_DNA"/>
</dbReference>
<dbReference type="RefSeq" id="WP_282908128.1">
    <property type="nucleotide sequence ID" value="NZ_JAGRPV010000001.1"/>
</dbReference>
<feature type="domain" description="Spore germination protein N-terminal" evidence="9">
    <location>
        <begin position="24"/>
        <end position="201"/>
    </location>
</feature>
<dbReference type="InterPro" id="IPR008844">
    <property type="entry name" value="Spore_GerAC-like"/>
</dbReference>
<proteinExistence type="inferred from homology"/>
<accession>A0ABT6TH64</accession>
<keyword evidence="3" id="KW-0309">Germination</keyword>
<dbReference type="InterPro" id="IPR046953">
    <property type="entry name" value="Spore_GerAC-like_C"/>
</dbReference>
<dbReference type="PANTHER" id="PTHR35789:SF1">
    <property type="entry name" value="SPORE GERMINATION PROTEIN B3"/>
    <property type="match status" value="1"/>
</dbReference>
<evidence type="ECO:0000256" key="3">
    <source>
        <dbReference type="ARBA" id="ARBA00022544"/>
    </source>
</evidence>
<dbReference type="PANTHER" id="PTHR35789">
    <property type="entry name" value="SPORE GERMINATION PROTEIN B3"/>
    <property type="match status" value="1"/>
</dbReference>
<evidence type="ECO:0000256" key="7">
    <source>
        <dbReference type="ARBA" id="ARBA00023288"/>
    </source>
</evidence>
<sequence>MNLKLFCKLAAILSVALGLSGCWDNKEMDEYGYVQGVAIDATPDGKFALETLFYNPTNAQSTGGSSKPSEKRGLTIQTKGESLFEAVREIPMKLGRKAKWDHMRVILLGERLLKSHDAGEILDFFSRDHEPRGTVLPIVAQSDAGRFLEIKPLIEETIGQQFKRMETEGAHYSAKTSGIPLYDLAIHLKSPARVAIIPFLHQDETDKKAILSGLAILKKGKLAGILDSKETATFMMLDNRYRIGILTIPCQGAGSPQIGTAESLEVLSFSNKMKVSFDEVGRVHVGMKIRIRGTAGELQCSKLDSPKETKRFEEQVSDMVEEQLQHTVSILQQYESDALGIGNRIASRHPKKWRQMESSWDKSFAKCRFRFDVETEIVGTGMDIGTPFSQEED</sequence>
<dbReference type="PROSITE" id="PS51257">
    <property type="entry name" value="PROKAR_LIPOPROTEIN"/>
    <property type="match status" value="1"/>
</dbReference>
<organism evidence="10 11">
    <name type="scientific">Cohnella hashimotonis</name>
    <dbReference type="NCBI Taxonomy" id="2826895"/>
    <lineage>
        <taxon>Bacteria</taxon>
        <taxon>Bacillati</taxon>
        <taxon>Bacillota</taxon>
        <taxon>Bacilli</taxon>
        <taxon>Bacillales</taxon>
        <taxon>Paenibacillaceae</taxon>
        <taxon>Cohnella</taxon>
    </lineage>
</organism>
<evidence type="ECO:0000256" key="2">
    <source>
        <dbReference type="ARBA" id="ARBA00007886"/>
    </source>
</evidence>
<evidence type="ECO:0000313" key="11">
    <source>
        <dbReference type="Proteomes" id="UP001161691"/>
    </source>
</evidence>
<name>A0ABT6TH64_9BACL</name>
<evidence type="ECO:0000259" key="9">
    <source>
        <dbReference type="Pfam" id="PF25198"/>
    </source>
</evidence>
<dbReference type="Gene3D" id="6.20.190.10">
    <property type="entry name" value="Nutrient germinant receptor protein C, domain 1"/>
    <property type="match status" value="1"/>
</dbReference>